<dbReference type="SUPFAM" id="SSF54631">
    <property type="entry name" value="CBS-domain pair"/>
    <property type="match status" value="1"/>
</dbReference>
<name>A0A3B1C0L4_9ZZZZ</name>
<dbReference type="Pfam" id="PF00571">
    <property type="entry name" value="CBS"/>
    <property type="match status" value="2"/>
</dbReference>
<evidence type="ECO:0000313" key="3">
    <source>
        <dbReference type="EMBL" id="VAX12225.1"/>
    </source>
</evidence>
<gene>
    <name evidence="3" type="ORF">MNBD_GAMMA24-1394</name>
</gene>
<dbReference type="CDD" id="cd04623">
    <property type="entry name" value="CBS_pair_bac_euk"/>
    <property type="match status" value="1"/>
</dbReference>
<dbReference type="InterPro" id="IPR000644">
    <property type="entry name" value="CBS_dom"/>
</dbReference>
<keyword evidence="1" id="KW-0129">CBS domain</keyword>
<dbReference type="PANTHER" id="PTHR43080">
    <property type="entry name" value="CBS DOMAIN-CONTAINING PROTEIN CBSX3, MITOCHONDRIAL"/>
    <property type="match status" value="1"/>
</dbReference>
<dbReference type="EMBL" id="UOFZ01000025">
    <property type="protein sequence ID" value="VAX12225.1"/>
    <property type="molecule type" value="Genomic_DNA"/>
</dbReference>
<dbReference type="PANTHER" id="PTHR43080:SF2">
    <property type="entry name" value="CBS DOMAIN-CONTAINING PROTEIN"/>
    <property type="match status" value="1"/>
</dbReference>
<reference evidence="3" key="1">
    <citation type="submission" date="2018-06" db="EMBL/GenBank/DDBJ databases">
        <authorList>
            <person name="Zhirakovskaya E."/>
        </authorList>
    </citation>
    <scope>NUCLEOTIDE SEQUENCE</scope>
</reference>
<dbReference type="InterPro" id="IPR051257">
    <property type="entry name" value="Diverse_CBS-Domain"/>
</dbReference>
<dbReference type="InterPro" id="IPR046342">
    <property type="entry name" value="CBS_dom_sf"/>
</dbReference>
<dbReference type="AlphaFoldDB" id="A0A3B1C0L4"/>
<protein>
    <recommendedName>
        <fullName evidence="2">CBS domain-containing protein</fullName>
    </recommendedName>
</protein>
<feature type="domain" description="CBS" evidence="2">
    <location>
        <begin position="76"/>
        <end position="131"/>
    </location>
</feature>
<dbReference type="Gene3D" id="3.10.580.10">
    <property type="entry name" value="CBS-domain"/>
    <property type="match status" value="1"/>
</dbReference>
<accession>A0A3B1C0L4</accession>
<dbReference type="InterPro" id="IPR044725">
    <property type="entry name" value="CBSX3_CBS_dom"/>
</dbReference>
<evidence type="ECO:0000259" key="2">
    <source>
        <dbReference type="PROSITE" id="PS51371"/>
    </source>
</evidence>
<organism evidence="3">
    <name type="scientific">hydrothermal vent metagenome</name>
    <dbReference type="NCBI Taxonomy" id="652676"/>
    <lineage>
        <taxon>unclassified sequences</taxon>
        <taxon>metagenomes</taxon>
        <taxon>ecological metagenomes</taxon>
    </lineage>
</organism>
<feature type="domain" description="CBS" evidence="2">
    <location>
        <begin position="9"/>
        <end position="67"/>
    </location>
</feature>
<dbReference type="SMART" id="SM00116">
    <property type="entry name" value="CBS"/>
    <property type="match status" value="2"/>
</dbReference>
<evidence type="ECO:0000256" key="1">
    <source>
        <dbReference type="ARBA" id="ARBA00023122"/>
    </source>
</evidence>
<sequence>MINVGKLLQIKGNEVWNTHPDASVFEAMKTMQEKGIGALPVLLEGQLIGMLSERDCARKIILEDLPARETKVKVLMTRQVYYTFPEQDVEVCLAIMSKHHIRHLPVVENEKMLGLIAMGDVVKDIILEQQEKIDHLEHYISWEESY</sequence>
<proteinExistence type="predicted"/>
<dbReference type="PROSITE" id="PS51371">
    <property type="entry name" value="CBS"/>
    <property type="match status" value="2"/>
</dbReference>